<feature type="compositionally biased region" description="Basic residues" evidence="3">
    <location>
        <begin position="469"/>
        <end position="478"/>
    </location>
</feature>
<name>A0A9P4P4F4_9PEZI</name>
<feature type="compositionally biased region" description="Polar residues" evidence="3">
    <location>
        <begin position="332"/>
        <end position="377"/>
    </location>
</feature>
<feature type="compositionally biased region" description="Basic residues" evidence="3">
    <location>
        <begin position="213"/>
        <end position="222"/>
    </location>
</feature>
<dbReference type="Gene3D" id="1.10.1170.10">
    <property type="entry name" value="Inhibitor Of Apoptosis Protein (2mihbC-IAP-1), Chain A"/>
    <property type="match status" value="2"/>
</dbReference>
<keyword evidence="2" id="KW-0862">Zinc</keyword>
<organism evidence="4 5">
    <name type="scientific">Tothia fuscella</name>
    <dbReference type="NCBI Taxonomy" id="1048955"/>
    <lineage>
        <taxon>Eukaryota</taxon>
        <taxon>Fungi</taxon>
        <taxon>Dikarya</taxon>
        <taxon>Ascomycota</taxon>
        <taxon>Pezizomycotina</taxon>
        <taxon>Dothideomycetes</taxon>
        <taxon>Pleosporomycetidae</taxon>
        <taxon>Venturiales</taxon>
        <taxon>Cylindrosympodiaceae</taxon>
        <taxon>Tothia</taxon>
    </lineage>
</organism>
<comment type="caution">
    <text evidence="4">The sequence shown here is derived from an EMBL/GenBank/DDBJ whole genome shotgun (WGS) entry which is preliminary data.</text>
</comment>
<dbReference type="OrthoDB" id="2196114at2759"/>
<feature type="region of interest" description="Disordered" evidence="3">
    <location>
        <begin position="212"/>
        <end position="569"/>
    </location>
</feature>
<dbReference type="PROSITE" id="PS50143">
    <property type="entry name" value="BIR_REPEAT_2"/>
    <property type="match status" value="2"/>
</dbReference>
<keyword evidence="1" id="KW-0479">Metal-binding</keyword>
<dbReference type="InterPro" id="IPR001370">
    <property type="entry name" value="BIR_rpt"/>
</dbReference>
<sequence length="775" mass="84887">MAFPEGITTLQGRIDTFAVAHHITKRRASSVKKRTPATVSWPHNFLLPAELARAGFFYKPTGDSNDNCVCFICQRQLDGWEEGDDPVEEHIKHAPECGWAVNAVISKRTSGGMFVNEDPMSEKLAESRRATFADLWPYEGKKGWKCKVNKMVAAGWCYDPSPEYDDGVTCMYCNLSLDGWEPKDDPFKEHQKRAPECEFFRLLEEWAAARKQATGRRGRASKASRLSTQSNMTAMSEAPRSSMASMDEAAGEDDSILTTATNATITSKAGGKGRKKAAPKAKGKATRGKKNTSKLDSFVIATDPIEPEVQPIDEEPIVEELPKKKATRKTSRAVSRTVSSQLEDTLGSSQSRPTRAQSTKAKGKQQRVSADESQLQAELQAAVESSLVEREETPKPKRGTKRTSDGMAKLDSSVVMLPDEPPNFQELQEKPKRGRKATKKQSTVEPEIEASDAASTSQRVSSAPGKTGLKSKKGKKAAKSADPEPEPELEELPEPEIQYPDPGDEDVQMNNFAQSLVAPVNPYLPDSKDHQPDAADRDEEVAESSHHTPEALTTASPFPDTPTPARHSSARIIRNYTPAKPAFEIAQDATPPASSPQSSDAENQPPSSKPSKSNTVGRPLPPIPQSMQRIPLADTTPDHTIKISPSKRNILANITSTKPWTPTDLENIFLISPIKKNLALNAVPLNDWNDKENQAALDAVDLDKLDKVTLGDVVRRVKMGMSDVEKGMSVEEWVRWNAARGEERLRGECEGLVGVFEREGGRAVGCLEGVVAVDH</sequence>
<feature type="compositionally biased region" description="Basic and acidic residues" evidence="3">
    <location>
        <begin position="526"/>
        <end position="535"/>
    </location>
</feature>
<dbReference type="EMBL" id="MU007010">
    <property type="protein sequence ID" value="KAF2436346.1"/>
    <property type="molecule type" value="Genomic_DNA"/>
</dbReference>
<evidence type="ECO:0000256" key="1">
    <source>
        <dbReference type="ARBA" id="ARBA00022723"/>
    </source>
</evidence>
<feature type="compositionally biased region" description="Polar residues" evidence="3">
    <location>
        <begin position="256"/>
        <end position="267"/>
    </location>
</feature>
<evidence type="ECO:0000313" key="4">
    <source>
        <dbReference type="EMBL" id="KAF2436346.1"/>
    </source>
</evidence>
<dbReference type="PANTHER" id="PTHR46771:SF5">
    <property type="entry name" value="DETERIN"/>
    <property type="match status" value="1"/>
</dbReference>
<dbReference type="InterPro" id="IPR051190">
    <property type="entry name" value="Baculoviral_IAP"/>
</dbReference>
<protein>
    <submittedName>
        <fullName evidence="4">BIR-domain-containing protein</fullName>
    </submittedName>
</protein>
<dbReference type="CDD" id="cd00022">
    <property type="entry name" value="BIR"/>
    <property type="match status" value="2"/>
</dbReference>
<evidence type="ECO:0000313" key="5">
    <source>
        <dbReference type="Proteomes" id="UP000800235"/>
    </source>
</evidence>
<evidence type="ECO:0000256" key="3">
    <source>
        <dbReference type="SAM" id="MobiDB-lite"/>
    </source>
</evidence>
<feature type="compositionally biased region" description="Polar residues" evidence="3">
    <location>
        <begin position="595"/>
        <end position="604"/>
    </location>
</feature>
<dbReference type="PANTHER" id="PTHR46771">
    <property type="entry name" value="DETERIN"/>
    <property type="match status" value="1"/>
</dbReference>
<keyword evidence="5" id="KW-1185">Reference proteome</keyword>
<reference evidence="4" key="1">
    <citation type="journal article" date="2020" name="Stud. Mycol.">
        <title>101 Dothideomycetes genomes: a test case for predicting lifestyles and emergence of pathogens.</title>
        <authorList>
            <person name="Haridas S."/>
            <person name="Albert R."/>
            <person name="Binder M."/>
            <person name="Bloem J."/>
            <person name="Labutti K."/>
            <person name="Salamov A."/>
            <person name="Andreopoulos B."/>
            <person name="Baker S."/>
            <person name="Barry K."/>
            <person name="Bills G."/>
            <person name="Bluhm B."/>
            <person name="Cannon C."/>
            <person name="Castanera R."/>
            <person name="Culley D."/>
            <person name="Daum C."/>
            <person name="Ezra D."/>
            <person name="Gonzalez J."/>
            <person name="Henrissat B."/>
            <person name="Kuo A."/>
            <person name="Liang C."/>
            <person name="Lipzen A."/>
            <person name="Lutzoni F."/>
            <person name="Magnuson J."/>
            <person name="Mondo S."/>
            <person name="Nolan M."/>
            <person name="Ohm R."/>
            <person name="Pangilinan J."/>
            <person name="Park H.-J."/>
            <person name="Ramirez L."/>
            <person name="Alfaro M."/>
            <person name="Sun H."/>
            <person name="Tritt A."/>
            <person name="Yoshinaga Y."/>
            <person name="Zwiers L.-H."/>
            <person name="Turgeon B."/>
            <person name="Goodwin S."/>
            <person name="Spatafora J."/>
            <person name="Crous P."/>
            <person name="Grigoriev I."/>
        </authorList>
    </citation>
    <scope>NUCLEOTIDE SEQUENCE</scope>
    <source>
        <strain evidence="4">CBS 130266</strain>
    </source>
</reference>
<dbReference type="GO" id="GO:0046872">
    <property type="term" value="F:metal ion binding"/>
    <property type="evidence" value="ECO:0007669"/>
    <property type="project" value="UniProtKB-KW"/>
</dbReference>
<feature type="compositionally biased region" description="Polar residues" evidence="3">
    <location>
        <begin position="224"/>
        <end position="234"/>
    </location>
</feature>
<feature type="compositionally biased region" description="Acidic residues" evidence="3">
    <location>
        <begin position="483"/>
        <end position="494"/>
    </location>
</feature>
<feature type="compositionally biased region" description="Basic residues" evidence="3">
    <location>
        <begin position="271"/>
        <end position="292"/>
    </location>
</feature>
<feature type="region of interest" description="Disordered" evidence="3">
    <location>
        <begin position="588"/>
        <end position="641"/>
    </location>
</feature>
<gene>
    <name evidence="4" type="ORF">EJ08DRAFT_728879</name>
</gene>
<evidence type="ECO:0000256" key="2">
    <source>
        <dbReference type="ARBA" id="ARBA00022833"/>
    </source>
</evidence>
<dbReference type="Proteomes" id="UP000800235">
    <property type="component" value="Unassembled WGS sequence"/>
</dbReference>
<proteinExistence type="predicted"/>
<dbReference type="SUPFAM" id="SSF57924">
    <property type="entry name" value="Inhibitor of apoptosis (IAP) repeat"/>
    <property type="match status" value="2"/>
</dbReference>
<dbReference type="SMART" id="SM00238">
    <property type="entry name" value="BIR"/>
    <property type="match status" value="2"/>
</dbReference>
<accession>A0A9P4P4F4</accession>
<dbReference type="Pfam" id="PF00653">
    <property type="entry name" value="BIR"/>
    <property type="match status" value="2"/>
</dbReference>
<dbReference type="AlphaFoldDB" id="A0A9P4P4F4"/>